<dbReference type="HOGENOM" id="CLU_052841_2_2_1"/>
<dbReference type="PANTHER" id="PTHR33048">
    <property type="entry name" value="PTH11-LIKE INTEGRAL MEMBRANE PROTEIN (AFU_ORTHOLOGUE AFUA_5G11245)"/>
    <property type="match status" value="1"/>
</dbReference>
<evidence type="ECO:0000313" key="9">
    <source>
        <dbReference type="EMBL" id="EGN95668.1"/>
    </source>
</evidence>
<feature type="transmembrane region" description="Helical" evidence="7">
    <location>
        <begin position="159"/>
        <end position="183"/>
    </location>
</feature>
<dbReference type="InterPro" id="IPR052337">
    <property type="entry name" value="SAT4-like"/>
</dbReference>
<keyword evidence="3 7" id="KW-1133">Transmembrane helix</keyword>
<evidence type="ECO:0000256" key="2">
    <source>
        <dbReference type="ARBA" id="ARBA00022692"/>
    </source>
</evidence>
<feature type="transmembrane region" description="Helical" evidence="7">
    <location>
        <begin position="195"/>
        <end position="218"/>
    </location>
</feature>
<feature type="transmembrane region" description="Helical" evidence="7">
    <location>
        <begin position="12"/>
        <end position="32"/>
    </location>
</feature>
<evidence type="ECO:0000256" key="1">
    <source>
        <dbReference type="ARBA" id="ARBA00004141"/>
    </source>
</evidence>
<dbReference type="Proteomes" id="UP000008063">
    <property type="component" value="Unassembled WGS sequence"/>
</dbReference>
<name>F8Q7Y0_SERL3</name>
<comment type="similarity">
    <text evidence="5">Belongs to the SAT4 family.</text>
</comment>
<evidence type="ECO:0000256" key="6">
    <source>
        <dbReference type="SAM" id="MobiDB-lite"/>
    </source>
</evidence>
<sequence>MSLPCASVTTTRILVTVFHACAIMTTTFRLWYRVRKRRFWWDDGLAAIALLSLCISLVCVWIITDGQVSPSGESKMLHITADWGVVTTFTTCLWFARMSIMVSIVRLAPPALRIRYLALCSSVLFALMWVALLVQKLYLCGHNIDWYDSSTAQCRLASSVAILQVVTDVVSDALLVALPIRLLRNVNLPKNQRKLILSVFSSSVLITLVCVIHIIFVIKPAVSLQTITGQLEIALSLIICNLLVIVTYLYGVIRNGEDIDVGHRNGSVGTHTILFTTVDLEQLTSHPSASYTSTADPQAVKSASDSDSVPTVEP</sequence>
<dbReference type="PANTHER" id="PTHR33048:SF19">
    <property type="entry name" value="MEMBRANE PROTEIN PTH11-LIKE, PUTATIVE (AFU_ORTHOLOGUE AFUA_1G14080)-RELATED"/>
    <property type="match status" value="1"/>
</dbReference>
<keyword evidence="2 7" id="KW-0812">Transmembrane</keyword>
<comment type="subcellular location">
    <subcellularLocation>
        <location evidence="1">Membrane</location>
        <topology evidence="1">Multi-pass membrane protein</topology>
    </subcellularLocation>
</comment>
<dbReference type="eggNOG" id="ENOG502SQ2M">
    <property type="taxonomic scope" value="Eukaryota"/>
</dbReference>
<proteinExistence type="inferred from homology"/>
<dbReference type="Pfam" id="PF20684">
    <property type="entry name" value="Fung_rhodopsin"/>
    <property type="match status" value="1"/>
</dbReference>
<feature type="domain" description="Rhodopsin" evidence="8">
    <location>
        <begin position="28"/>
        <end position="223"/>
    </location>
</feature>
<feature type="transmembrane region" description="Helical" evidence="7">
    <location>
        <begin position="116"/>
        <end position="139"/>
    </location>
</feature>
<accession>F8Q7Y0</accession>
<dbReference type="OrthoDB" id="3229610at2759"/>
<evidence type="ECO:0000256" key="7">
    <source>
        <dbReference type="SAM" id="Phobius"/>
    </source>
</evidence>
<gene>
    <name evidence="9" type="ORF">SERLA73DRAFT_162456</name>
</gene>
<keyword evidence="10" id="KW-1185">Reference proteome</keyword>
<feature type="transmembrane region" description="Helical" evidence="7">
    <location>
        <begin position="233"/>
        <end position="253"/>
    </location>
</feature>
<protein>
    <recommendedName>
        <fullName evidence="8">Rhodopsin domain-containing protein</fullName>
    </recommendedName>
</protein>
<feature type="transmembrane region" description="Helical" evidence="7">
    <location>
        <begin position="83"/>
        <end position="104"/>
    </location>
</feature>
<evidence type="ECO:0000256" key="3">
    <source>
        <dbReference type="ARBA" id="ARBA00022989"/>
    </source>
</evidence>
<evidence type="ECO:0000259" key="8">
    <source>
        <dbReference type="Pfam" id="PF20684"/>
    </source>
</evidence>
<reference evidence="10" key="1">
    <citation type="journal article" date="2011" name="Science">
        <title>The plant cell wall-decomposing machinery underlies the functional diversity of forest fungi.</title>
        <authorList>
            <person name="Eastwood D.C."/>
            <person name="Floudas D."/>
            <person name="Binder M."/>
            <person name="Majcherczyk A."/>
            <person name="Schneider P."/>
            <person name="Aerts A."/>
            <person name="Asiegbu F.O."/>
            <person name="Baker S.E."/>
            <person name="Barry K."/>
            <person name="Bendiksby M."/>
            <person name="Blumentritt M."/>
            <person name="Coutinho P.M."/>
            <person name="Cullen D."/>
            <person name="de Vries R.P."/>
            <person name="Gathman A."/>
            <person name="Goodell B."/>
            <person name="Henrissat B."/>
            <person name="Ihrmark K."/>
            <person name="Kauserud H."/>
            <person name="Kohler A."/>
            <person name="LaButti K."/>
            <person name="Lapidus A."/>
            <person name="Lavin J.L."/>
            <person name="Lee Y.-H."/>
            <person name="Lindquist E."/>
            <person name="Lilly W."/>
            <person name="Lucas S."/>
            <person name="Morin E."/>
            <person name="Murat C."/>
            <person name="Oguiza J.A."/>
            <person name="Park J."/>
            <person name="Pisabarro A.G."/>
            <person name="Riley R."/>
            <person name="Rosling A."/>
            <person name="Salamov A."/>
            <person name="Schmidt O."/>
            <person name="Schmutz J."/>
            <person name="Skrede I."/>
            <person name="Stenlid J."/>
            <person name="Wiebenga A."/>
            <person name="Xie X."/>
            <person name="Kuees U."/>
            <person name="Hibbett D.S."/>
            <person name="Hoffmeister D."/>
            <person name="Hoegberg N."/>
            <person name="Martin F."/>
            <person name="Grigoriev I.V."/>
            <person name="Watkinson S.C."/>
        </authorList>
    </citation>
    <scope>NUCLEOTIDE SEQUENCE [LARGE SCALE GENOMIC DNA]</scope>
    <source>
        <strain evidence="10">strain S7.3</strain>
    </source>
</reference>
<evidence type="ECO:0000256" key="5">
    <source>
        <dbReference type="ARBA" id="ARBA00038359"/>
    </source>
</evidence>
<organism evidence="10">
    <name type="scientific">Serpula lacrymans var. lacrymans (strain S7.3)</name>
    <name type="common">Dry rot fungus</name>
    <dbReference type="NCBI Taxonomy" id="936435"/>
    <lineage>
        <taxon>Eukaryota</taxon>
        <taxon>Fungi</taxon>
        <taxon>Dikarya</taxon>
        <taxon>Basidiomycota</taxon>
        <taxon>Agaricomycotina</taxon>
        <taxon>Agaricomycetes</taxon>
        <taxon>Agaricomycetidae</taxon>
        <taxon>Boletales</taxon>
        <taxon>Coniophorineae</taxon>
        <taxon>Serpulaceae</taxon>
        <taxon>Serpula</taxon>
    </lineage>
</organism>
<feature type="transmembrane region" description="Helical" evidence="7">
    <location>
        <begin position="44"/>
        <end position="63"/>
    </location>
</feature>
<dbReference type="OMA" id="VLWSARM"/>
<dbReference type="EMBL" id="GL945485">
    <property type="protein sequence ID" value="EGN95668.1"/>
    <property type="molecule type" value="Genomic_DNA"/>
</dbReference>
<dbReference type="AlphaFoldDB" id="F8Q7Y0"/>
<feature type="region of interest" description="Disordered" evidence="6">
    <location>
        <begin position="289"/>
        <end position="314"/>
    </location>
</feature>
<dbReference type="InterPro" id="IPR049326">
    <property type="entry name" value="Rhodopsin_dom_fungi"/>
</dbReference>
<evidence type="ECO:0000256" key="4">
    <source>
        <dbReference type="ARBA" id="ARBA00023136"/>
    </source>
</evidence>
<keyword evidence="4 7" id="KW-0472">Membrane</keyword>
<dbReference type="InParanoid" id="F8Q7Y0"/>
<evidence type="ECO:0000313" key="10">
    <source>
        <dbReference type="Proteomes" id="UP000008063"/>
    </source>
</evidence>
<dbReference type="STRING" id="936435.F8Q7Y0"/>
<dbReference type="GO" id="GO:0016020">
    <property type="term" value="C:membrane"/>
    <property type="evidence" value="ECO:0007669"/>
    <property type="project" value="UniProtKB-SubCell"/>
</dbReference>